<dbReference type="InterPro" id="IPR015655">
    <property type="entry name" value="PP2C"/>
</dbReference>
<accession>A0A0P0RPL8</accession>
<feature type="compositionally biased region" description="Polar residues" evidence="2">
    <location>
        <begin position="459"/>
        <end position="469"/>
    </location>
</feature>
<evidence type="ECO:0000256" key="1">
    <source>
        <dbReference type="SAM" id="Coils"/>
    </source>
</evidence>
<protein>
    <submittedName>
        <fullName evidence="4">Serine threonine protein phosphatase</fullName>
    </submittedName>
</protein>
<dbReference type="CDD" id="cd00143">
    <property type="entry name" value="PP2Cc"/>
    <property type="match status" value="1"/>
</dbReference>
<evidence type="ECO:0000256" key="2">
    <source>
        <dbReference type="SAM" id="MobiDB-lite"/>
    </source>
</evidence>
<name>A0A0P0RPL8_9BURK</name>
<proteinExistence type="predicted"/>
<dbReference type="SUPFAM" id="SSF81606">
    <property type="entry name" value="PP2C-like"/>
    <property type="match status" value="1"/>
</dbReference>
<dbReference type="Pfam" id="PF13672">
    <property type="entry name" value="PP2C_2"/>
    <property type="match status" value="1"/>
</dbReference>
<organism evidence="4 5">
    <name type="scientific">Paraburkholderia caribensis MBA4</name>
    <dbReference type="NCBI Taxonomy" id="1323664"/>
    <lineage>
        <taxon>Bacteria</taxon>
        <taxon>Pseudomonadati</taxon>
        <taxon>Pseudomonadota</taxon>
        <taxon>Betaproteobacteria</taxon>
        <taxon>Burkholderiales</taxon>
        <taxon>Burkholderiaceae</taxon>
        <taxon>Paraburkholderia</taxon>
    </lineage>
</organism>
<dbReference type="PROSITE" id="PS51746">
    <property type="entry name" value="PPM_2"/>
    <property type="match status" value="1"/>
</dbReference>
<dbReference type="KEGG" id="bcai:K788_0009223"/>
<dbReference type="GO" id="GO:0004722">
    <property type="term" value="F:protein serine/threonine phosphatase activity"/>
    <property type="evidence" value="ECO:0007669"/>
    <property type="project" value="InterPro"/>
</dbReference>
<evidence type="ECO:0000313" key="4">
    <source>
        <dbReference type="EMBL" id="ALL70954.1"/>
    </source>
</evidence>
<keyword evidence="1" id="KW-0175">Coiled coil</keyword>
<evidence type="ECO:0000259" key="3">
    <source>
        <dbReference type="PROSITE" id="PS51746"/>
    </source>
</evidence>
<dbReference type="AlphaFoldDB" id="A0A0P0RPL8"/>
<dbReference type="Proteomes" id="UP000019146">
    <property type="component" value="Plasmid unnamed"/>
</dbReference>
<gene>
    <name evidence="4" type="ORF">K788_0009223</name>
</gene>
<keyword evidence="4" id="KW-0614">Plasmid</keyword>
<geneLocation type="plasmid" evidence="5"/>
<feature type="domain" description="PPM-type phosphatase" evidence="3">
    <location>
        <begin position="49"/>
        <end position="288"/>
    </location>
</feature>
<evidence type="ECO:0000313" key="5">
    <source>
        <dbReference type="Proteomes" id="UP000019146"/>
    </source>
</evidence>
<dbReference type="InterPro" id="IPR036457">
    <property type="entry name" value="PPM-type-like_dom_sf"/>
</dbReference>
<feature type="compositionally biased region" description="Basic and acidic residues" evidence="2">
    <location>
        <begin position="1"/>
        <end position="13"/>
    </location>
</feature>
<dbReference type="EMBL" id="CP012748">
    <property type="protein sequence ID" value="ALL70954.1"/>
    <property type="molecule type" value="Genomic_DNA"/>
</dbReference>
<dbReference type="Gene3D" id="3.60.40.10">
    <property type="entry name" value="PPM-type phosphatase domain"/>
    <property type="match status" value="1"/>
</dbReference>
<feature type="region of interest" description="Disordered" evidence="2">
    <location>
        <begin position="457"/>
        <end position="554"/>
    </location>
</feature>
<reference evidence="4 5" key="1">
    <citation type="journal article" date="2014" name="Genome Announc.">
        <title>Draft Genome Sequence of the Haloacid-Degrading Burkholderia caribensis Strain MBA4.</title>
        <authorList>
            <person name="Pan Y."/>
            <person name="Kong K.F."/>
            <person name="Tsang J.S."/>
        </authorList>
    </citation>
    <scope>NUCLEOTIDE SEQUENCE [LARGE SCALE GENOMIC DNA]</scope>
    <source>
        <strain evidence="4 5">MBA4</strain>
        <plasmid evidence="5">Plasmid</plasmid>
    </source>
</reference>
<dbReference type="PANTHER" id="PTHR47992">
    <property type="entry name" value="PROTEIN PHOSPHATASE"/>
    <property type="match status" value="1"/>
</dbReference>
<feature type="coiled-coil region" evidence="1">
    <location>
        <begin position="383"/>
        <end position="421"/>
    </location>
</feature>
<dbReference type="InterPro" id="IPR001932">
    <property type="entry name" value="PPM-type_phosphatase-like_dom"/>
</dbReference>
<feature type="compositionally biased region" description="Low complexity" evidence="2">
    <location>
        <begin position="470"/>
        <end position="489"/>
    </location>
</feature>
<dbReference type="SMART" id="SM00331">
    <property type="entry name" value="PP2C_SIG"/>
    <property type="match status" value="1"/>
</dbReference>
<dbReference type="SMART" id="SM00332">
    <property type="entry name" value="PP2Cc"/>
    <property type="match status" value="1"/>
</dbReference>
<feature type="compositionally biased region" description="Low complexity" evidence="2">
    <location>
        <begin position="531"/>
        <end position="545"/>
    </location>
</feature>
<feature type="region of interest" description="Disordered" evidence="2">
    <location>
        <begin position="1"/>
        <end position="57"/>
    </location>
</feature>
<sequence>MIRVREQDVHETSGIHGANAGANAGADGGGDARTRARPRAAGSHARRWSVGQRSETGYVRSENQDRMSWVRTRVADVFVVSDGMGGHAGGAAAATLTVQVLQEQLEPLDALVHADQALVRALQAANAAVHTRGQTPNPALAGMGATAVVLLAAHERIMVAHVGDSRAYRLDGRGVLHRLTKDHSVVQRMIDAGTLTVREAAHHPDASVLERALGQAPRVAADVSGWLALRRGEVCLLCSDGLCGYVDDAAIASAMNEGGAPQAIADRLVRLALDAGGEDNVTVQVLRYGDERRVSWQRWIGRGAFALATLCAAAAALVWVRWPGFGPDRGGAAGSAEQVAGRAERQASTRNNAAGVSGAAAAGAGQSVTASAASAAASLDAAISTLERARQAAVERFRQEEAQLTQQLDALREERAALESKTAAGIAAGALTPSKPASAANAASAASAPGANAAALTAHSGQGANKTQQAGASGASNSASNNASNNASNRASKARTQPGAAHSAAAASTPKHPPKRTQHPTASAVVRDEPASAAEAAPEPQSADSDSQPVEIKQ</sequence>